<comment type="subcellular location">
    <subcellularLocation>
        <location evidence="1">Membrane</location>
    </subcellularLocation>
</comment>
<organism evidence="6 7">
    <name type="scientific">Altererythrobacter ishigakiensis</name>
    <dbReference type="NCBI Taxonomy" id="476157"/>
    <lineage>
        <taxon>Bacteria</taxon>
        <taxon>Pseudomonadati</taxon>
        <taxon>Pseudomonadota</taxon>
        <taxon>Alphaproteobacteria</taxon>
        <taxon>Sphingomonadales</taxon>
        <taxon>Erythrobacteraceae</taxon>
        <taxon>Altererythrobacter</taxon>
    </lineage>
</organism>
<evidence type="ECO:0000256" key="5">
    <source>
        <dbReference type="SAM" id="Phobius"/>
    </source>
</evidence>
<dbReference type="InterPro" id="IPR023352">
    <property type="entry name" value="MAPEG-like_dom_sf"/>
</dbReference>
<keyword evidence="7" id="KW-1185">Reference proteome</keyword>
<gene>
    <name evidence="6" type="ORF">JN10_1453</name>
</gene>
<dbReference type="STRING" id="476157.GCA_001663155_01900"/>
<dbReference type="Proteomes" id="UP000320547">
    <property type="component" value="Unassembled WGS sequence"/>
</dbReference>
<feature type="transmembrane region" description="Helical" evidence="5">
    <location>
        <begin position="119"/>
        <end position="143"/>
    </location>
</feature>
<name>A0A562UW41_9SPHN</name>
<keyword evidence="2 5" id="KW-0812">Transmembrane</keyword>
<dbReference type="Pfam" id="PF01124">
    <property type="entry name" value="MAPEG"/>
    <property type="match status" value="1"/>
</dbReference>
<proteinExistence type="predicted"/>
<reference evidence="6 7" key="1">
    <citation type="submission" date="2019-07" db="EMBL/GenBank/DDBJ databases">
        <title>Genomic Encyclopedia of Archaeal and Bacterial Type Strains, Phase II (KMG-II): from individual species to whole genera.</title>
        <authorList>
            <person name="Goeker M."/>
        </authorList>
    </citation>
    <scope>NUCLEOTIDE SEQUENCE [LARGE SCALE GENOMIC DNA]</scope>
    <source>
        <strain evidence="6 7">ATCC BAA-2084</strain>
    </source>
</reference>
<evidence type="ECO:0000256" key="3">
    <source>
        <dbReference type="ARBA" id="ARBA00022989"/>
    </source>
</evidence>
<keyword evidence="3 5" id="KW-1133">Transmembrane helix</keyword>
<evidence type="ECO:0000313" key="7">
    <source>
        <dbReference type="Proteomes" id="UP000320547"/>
    </source>
</evidence>
<evidence type="ECO:0000313" key="6">
    <source>
        <dbReference type="EMBL" id="TWJ09807.1"/>
    </source>
</evidence>
<dbReference type="InterPro" id="IPR001129">
    <property type="entry name" value="Membr-assoc_MAPEG"/>
</dbReference>
<evidence type="ECO:0000256" key="4">
    <source>
        <dbReference type="ARBA" id="ARBA00023136"/>
    </source>
</evidence>
<accession>A0A562UW41</accession>
<dbReference type="OrthoDB" id="5516290at2"/>
<dbReference type="EMBL" id="VLLK01000001">
    <property type="protein sequence ID" value="TWJ09807.1"/>
    <property type="molecule type" value="Genomic_DNA"/>
</dbReference>
<evidence type="ECO:0000256" key="1">
    <source>
        <dbReference type="ARBA" id="ARBA00004370"/>
    </source>
</evidence>
<dbReference type="RefSeq" id="WP_067600381.1">
    <property type="nucleotide sequence ID" value="NZ_CP015963.1"/>
</dbReference>
<comment type="caution">
    <text evidence="6">The sequence shown here is derived from an EMBL/GenBank/DDBJ whole genome shotgun (WGS) entry which is preliminary data.</text>
</comment>
<sequence length="148" mass="16068">MIAQMLAPAAVLIVWSIIMLMWTAGTRFPAMAKSGMDLKQAKPGGRGQDLEGVIPDKVNWKSHNYAHLMEQPTIFYPTVIILAMMGAGATDVLLAWVYVGLRIVHSLWQALVNVVAIRFLLFILSTLALTALAVRAVSVTLLADPGVL</sequence>
<dbReference type="Gene3D" id="1.20.120.550">
    <property type="entry name" value="Membrane associated eicosanoid/glutathione metabolism-like domain"/>
    <property type="match status" value="1"/>
</dbReference>
<evidence type="ECO:0000256" key="2">
    <source>
        <dbReference type="ARBA" id="ARBA00022692"/>
    </source>
</evidence>
<dbReference type="SUPFAM" id="SSF161084">
    <property type="entry name" value="MAPEG domain-like"/>
    <property type="match status" value="1"/>
</dbReference>
<dbReference type="AlphaFoldDB" id="A0A562UW41"/>
<feature type="transmembrane region" description="Helical" evidence="5">
    <location>
        <begin position="6"/>
        <end position="24"/>
    </location>
</feature>
<protein>
    <submittedName>
        <fullName evidence="6">MAPEG family protein</fullName>
    </submittedName>
</protein>
<dbReference type="GO" id="GO:0016020">
    <property type="term" value="C:membrane"/>
    <property type="evidence" value="ECO:0007669"/>
    <property type="project" value="UniProtKB-SubCell"/>
</dbReference>
<keyword evidence="4 5" id="KW-0472">Membrane</keyword>
<feature type="transmembrane region" description="Helical" evidence="5">
    <location>
        <begin position="74"/>
        <end position="99"/>
    </location>
</feature>